<evidence type="ECO:0000256" key="5">
    <source>
        <dbReference type="ARBA" id="ARBA00022801"/>
    </source>
</evidence>
<gene>
    <name evidence="9" type="ORF">SERLA73DRAFT_83025</name>
</gene>
<keyword evidence="5" id="KW-0378">Hydrolase</keyword>
<dbReference type="EMBL" id="GL945474">
    <property type="protein sequence ID" value="EGO05375.1"/>
    <property type="molecule type" value="Genomic_DNA"/>
</dbReference>
<evidence type="ECO:0000256" key="4">
    <source>
        <dbReference type="ARBA" id="ARBA00022786"/>
    </source>
</evidence>
<feature type="compositionally biased region" description="Polar residues" evidence="7">
    <location>
        <begin position="31"/>
        <end position="44"/>
    </location>
</feature>
<dbReference type="PANTHER" id="PTHR43982">
    <property type="entry name" value="UBIQUITIN CARBOXYL-TERMINAL HYDROLASE"/>
    <property type="match status" value="1"/>
</dbReference>
<accession>F8PG40</accession>
<organism evidence="10">
    <name type="scientific">Serpula lacrymans var. lacrymans (strain S7.3)</name>
    <name type="common">Dry rot fungus</name>
    <dbReference type="NCBI Taxonomy" id="936435"/>
    <lineage>
        <taxon>Eukaryota</taxon>
        <taxon>Fungi</taxon>
        <taxon>Dikarya</taxon>
        <taxon>Basidiomycota</taxon>
        <taxon>Agaricomycotina</taxon>
        <taxon>Agaricomycetes</taxon>
        <taxon>Agaricomycetidae</taxon>
        <taxon>Boletales</taxon>
        <taxon>Coniophorineae</taxon>
        <taxon>Serpulaceae</taxon>
        <taxon>Serpula</taxon>
    </lineage>
</organism>
<dbReference type="PROSITE" id="PS00973">
    <property type="entry name" value="USP_2"/>
    <property type="match status" value="1"/>
</dbReference>
<feature type="compositionally biased region" description="Basic and acidic residues" evidence="7">
    <location>
        <begin position="893"/>
        <end position="916"/>
    </location>
</feature>
<dbReference type="GO" id="GO:0004843">
    <property type="term" value="F:cysteine-type deubiquitinase activity"/>
    <property type="evidence" value="ECO:0007669"/>
    <property type="project" value="UniProtKB-EC"/>
</dbReference>
<dbReference type="PROSITE" id="PS00972">
    <property type="entry name" value="USP_1"/>
    <property type="match status" value="1"/>
</dbReference>
<dbReference type="PANTHER" id="PTHR43982:SF6">
    <property type="entry name" value="UBIQUITIN CARBOXYL-TERMINAL HYDROLASE 2-RELATED"/>
    <property type="match status" value="1"/>
</dbReference>
<dbReference type="OrthoDB" id="2420415at2759"/>
<evidence type="ECO:0000256" key="3">
    <source>
        <dbReference type="ARBA" id="ARBA00022670"/>
    </source>
</evidence>
<dbReference type="STRING" id="936435.F8PG40"/>
<evidence type="ECO:0000256" key="7">
    <source>
        <dbReference type="SAM" id="MobiDB-lite"/>
    </source>
</evidence>
<dbReference type="GO" id="GO:0070628">
    <property type="term" value="F:proteasome binding"/>
    <property type="evidence" value="ECO:0007669"/>
    <property type="project" value="TreeGrafter"/>
</dbReference>
<dbReference type="Pfam" id="PF00443">
    <property type="entry name" value="UCH"/>
    <property type="match status" value="1"/>
</dbReference>
<dbReference type="InterPro" id="IPR025305">
    <property type="entry name" value="UCH_repeat_domain"/>
</dbReference>
<proteinExistence type="predicted"/>
<keyword evidence="10" id="KW-1185">Reference proteome</keyword>
<feature type="compositionally biased region" description="Polar residues" evidence="7">
    <location>
        <begin position="941"/>
        <end position="953"/>
    </location>
</feature>
<dbReference type="FunCoup" id="F8PG40">
    <property type="interactions" value="35"/>
</dbReference>
<dbReference type="PROSITE" id="PS50235">
    <property type="entry name" value="USP_3"/>
    <property type="match status" value="1"/>
</dbReference>
<comment type="catalytic activity">
    <reaction evidence="1">
        <text>Thiol-dependent hydrolysis of ester, thioester, amide, peptide and isopeptide bonds formed by the C-terminal Gly of ubiquitin (a 76-residue protein attached to proteins as an intracellular targeting signal).</text>
        <dbReference type="EC" id="3.4.19.12"/>
    </reaction>
</comment>
<keyword evidence="6" id="KW-0788">Thiol protease</keyword>
<dbReference type="EC" id="3.4.19.12" evidence="2"/>
<evidence type="ECO:0000259" key="8">
    <source>
        <dbReference type="PROSITE" id="PS50235"/>
    </source>
</evidence>
<keyword evidence="4" id="KW-0833">Ubl conjugation pathway</keyword>
<dbReference type="InParanoid" id="F8PG40"/>
<dbReference type="InterPro" id="IPR001394">
    <property type="entry name" value="Peptidase_C19_UCH"/>
</dbReference>
<feature type="region of interest" description="Disordered" evidence="7">
    <location>
        <begin position="1"/>
        <end position="58"/>
    </location>
</feature>
<dbReference type="InterPro" id="IPR028889">
    <property type="entry name" value="USP"/>
</dbReference>
<dbReference type="InterPro" id="IPR038765">
    <property type="entry name" value="Papain-like_cys_pep_sf"/>
</dbReference>
<evidence type="ECO:0000256" key="6">
    <source>
        <dbReference type="ARBA" id="ARBA00022807"/>
    </source>
</evidence>
<feature type="domain" description="USP" evidence="8">
    <location>
        <begin position="746"/>
        <end position="1312"/>
    </location>
</feature>
<reference evidence="10" key="1">
    <citation type="journal article" date="2011" name="Science">
        <title>The plant cell wall-decomposing machinery underlies the functional diversity of forest fungi.</title>
        <authorList>
            <person name="Eastwood D.C."/>
            <person name="Floudas D."/>
            <person name="Binder M."/>
            <person name="Majcherczyk A."/>
            <person name="Schneider P."/>
            <person name="Aerts A."/>
            <person name="Asiegbu F.O."/>
            <person name="Baker S.E."/>
            <person name="Barry K."/>
            <person name="Bendiksby M."/>
            <person name="Blumentritt M."/>
            <person name="Coutinho P.M."/>
            <person name="Cullen D."/>
            <person name="de Vries R.P."/>
            <person name="Gathman A."/>
            <person name="Goodell B."/>
            <person name="Henrissat B."/>
            <person name="Ihrmark K."/>
            <person name="Kauserud H."/>
            <person name="Kohler A."/>
            <person name="LaButti K."/>
            <person name="Lapidus A."/>
            <person name="Lavin J.L."/>
            <person name="Lee Y.-H."/>
            <person name="Lindquist E."/>
            <person name="Lilly W."/>
            <person name="Lucas S."/>
            <person name="Morin E."/>
            <person name="Murat C."/>
            <person name="Oguiza J.A."/>
            <person name="Park J."/>
            <person name="Pisabarro A.G."/>
            <person name="Riley R."/>
            <person name="Rosling A."/>
            <person name="Salamov A."/>
            <person name="Schmidt O."/>
            <person name="Schmutz J."/>
            <person name="Skrede I."/>
            <person name="Stenlid J."/>
            <person name="Wiebenga A."/>
            <person name="Xie X."/>
            <person name="Kuees U."/>
            <person name="Hibbett D.S."/>
            <person name="Hoffmeister D."/>
            <person name="Hoegberg N."/>
            <person name="Martin F."/>
            <person name="Grigoriev I.V."/>
            <person name="Watkinson S.C."/>
        </authorList>
    </citation>
    <scope>NUCLEOTIDE SEQUENCE [LARGE SCALE GENOMIC DNA]</scope>
    <source>
        <strain evidence="10">strain S7.3</strain>
    </source>
</reference>
<dbReference type="GO" id="GO:0016579">
    <property type="term" value="P:protein deubiquitination"/>
    <property type="evidence" value="ECO:0007669"/>
    <property type="project" value="InterPro"/>
</dbReference>
<feature type="region of interest" description="Disordered" evidence="7">
    <location>
        <begin position="142"/>
        <end position="170"/>
    </location>
</feature>
<feature type="region of interest" description="Disordered" evidence="7">
    <location>
        <begin position="850"/>
        <end position="980"/>
    </location>
</feature>
<evidence type="ECO:0000256" key="1">
    <source>
        <dbReference type="ARBA" id="ARBA00000707"/>
    </source>
</evidence>
<dbReference type="HOGENOM" id="CLU_002870_0_0_1"/>
<protein>
    <recommendedName>
        <fullName evidence="2">ubiquitinyl hydrolase 1</fullName>
        <ecNumber evidence="2">3.4.19.12</ecNumber>
    </recommendedName>
</protein>
<dbReference type="OMA" id="MPRGLNQ"/>
<evidence type="ECO:0000313" key="9">
    <source>
        <dbReference type="EMBL" id="EGO05375.1"/>
    </source>
</evidence>
<feature type="compositionally biased region" description="Low complexity" evidence="7">
    <location>
        <begin position="923"/>
        <end position="934"/>
    </location>
</feature>
<dbReference type="InterPro" id="IPR018200">
    <property type="entry name" value="USP_CS"/>
</dbReference>
<evidence type="ECO:0000313" key="10">
    <source>
        <dbReference type="Proteomes" id="UP000008063"/>
    </source>
</evidence>
<keyword evidence="3" id="KW-0645">Protease</keyword>
<sequence length="1333" mass="150235">MTPFREPQLVGEDLVDDAGRVPGLVPPDDQGQASTAWNDQTNEWEASGDSWASGTGGYNWKPETSAWDSNHGWSGGYDTAPDYATFTTPKKVDIDGRNEDEELNWWDSTVRVWNGRPGPGMLPPVLADLLHHPDHSLFSVSVTAPDLKPTPPASGSDVPSDISPPPSADDLTYSIPHPNAYYCRKHNGWVLLLWKSSSILPPLAKSFKPHHPFPDQNRRKRTSSCIGDGEQPFGQVNKTHHFHLYEKAVDSHQLMPPFRRAEWEVAAQVKQKRRKMTVNSLTGMEGVSPVVTGEAESTGDDMDNEEEGDLLDIYVCCQCSMYCIASDVIPGIIPSKLMDDFTKDRSSNPSPGKKSEEAVMAGWETFITVIENKLWKGESRPLPIGRKTFQAKLGWSPIVREIFEYLGFHLSSISPNSTGSEEMAMVPPSTDSRTPEGRLNRSKLLRAWVELSAWLTDYHRRFAIGLKAYVPHQLWVRAESAREMYQNAIGAHPDQVPRGLIPGTLLDYEPIRGAWKALGLTPTTYSWELLAFAYMAQCRCNPIGTPDYFSHFYGIVKAMQDLGDIPPQELQNLVMEERGRYRYTYEDLQNATKTLGFGKDGALGVDLEDDVPDDFVEQAWRDTVRRAWRDTQDSSDLQRDANDAFRMIAESRGSSKLRSIWADSKHNQMNPSRAYSVLEVPQDVDETMLLTVFLMRIEEQPAQTDKMREALATISEARDSARLRQFLETGQDPGDIIAPTRPDLPRGLNQLGNTCYLNSLLQYFYTIRELREAVAPMANIDIKSLEDEKLSDDDLKRHRVGGRLVTRREILRSKKFVSQLADLFWQLEYCEAASVTPTIDLAKLALVTSRDEEDEEVDRGGTDSSNDTDATLVEDGPTRVHSADSPSSVLGKRPRDDQKADDMVIDSPKSESDGDKAGFVIVSKPNSPRRSNSPRSHRKSISQSKSADPSTSKLVEVEDVEMRESSQAVETQKPPHLPARKTNMASDSIMMFGKQHDVSECMDNCMFQIETALLKFDGLSGSQDKGSVVKRLFYGKIRQRITPMRIEGRSRASIHEKEDIFSHLPINVADNGFDIYDGLSGYFDDVVEYEGNKARMEVALVDLPPLLQVQLQRVQFNRETLQPYKSQAYVKFGETIYMDRFLDSADSQKKARSKIIQADLTARRERIRLLTQDKHAPFIPALDGALGFLSRQENIALPEVDEELIAQMNSEQDVVKLEVEELRAGITKLKEELEDIWREDTQVAYELTSVFIHRGSSPSWGHYFFYSRHLPDQPDMWFKYNDSDVAEVPKDEVLADTTGSTANPYLLVFSRKGSEVIQTVKRFDPMNLEEADA</sequence>
<dbReference type="GO" id="GO:0043161">
    <property type="term" value="P:proteasome-mediated ubiquitin-dependent protein catabolic process"/>
    <property type="evidence" value="ECO:0007669"/>
    <property type="project" value="InterPro"/>
</dbReference>
<name>F8PG40_SERL3</name>
<dbReference type="GO" id="GO:0061136">
    <property type="term" value="P:regulation of proteasomal protein catabolic process"/>
    <property type="evidence" value="ECO:0007669"/>
    <property type="project" value="TreeGrafter"/>
</dbReference>
<dbReference type="Proteomes" id="UP000008063">
    <property type="component" value="Unassembled WGS sequence"/>
</dbReference>
<dbReference type="SUPFAM" id="SSF54001">
    <property type="entry name" value="Cysteine proteinases"/>
    <property type="match status" value="1"/>
</dbReference>
<evidence type="ECO:0000256" key="2">
    <source>
        <dbReference type="ARBA" id="ARBA00012759"/>
    </source>
</evidence>
<dbReference type="Pfam" id="PF13446">
    <property type="entry name" value="RPT"/>
    <property type="match status" value="2"/>
</dbReference>
<dbReference type="Gene3D" id="3.90.70.10">
    <property type="entry name" value="Cysteine proteinases"/>
    <property type="match status" value="2"/>
</dbReference>
<dbReference type="InterPro" id="IPR044635">
    <property type="entry name" value="UBP14-like"/>
</dbReference>